<evidence type="ECO:0000313" key="2">
    <source>
        <dbReference type="EMBL" id="CBY14321.1"/>
    </source>
</evidence>
<evidence type="ECO:0000256" key="1">
    <source>
        <dbReference type="SAM" id="MobiDB-lite"/>
    </source>
</evidence>
<keyword evidence="3" id="KW-1185">Reference proteome</keyword>
<gene>
    <name evidence="2" type="ORF">GSOID_T00007309001</name>
</gene>
<name>E4XXC7_OIKDI</name>
<dbReference type="AlphaFoldDB" id="E4XXC7"/>
<sequence length="219" mass="24965">MRRGQFSPDLLKEKQEKDYKKTDYIIKYGVRPIDYDFDLPVRRAQWCGEMPLKLVRGFPSNKIEKDYPARDKDDSTRPVAPVRSRPCQLLSEKRLQKMSPVDTQGNKIGDVPLPGGITPSLPEVFDDGEVMTRISSQLVSTKLPVQGQKEVVPKQIEIVEEGRNVNKALLTSDSLQPLCTSVTISDKEIYAQEDKVRRTQLALAEMMKKFRMQQQAVVN</sequence>
<reference evidence="2" key="1">
    <citation type="journal article" date="2010" name="Science">
        <title>Plasticity of animal genome architecture unmasked by rapid evolution of a pelagic tunicate.</title>
        <authorList>
            <person name="Denoeud F."/>
            <person name="Henriet S."/>
            <person name="Mungpakdee S."/>
            <person name="Aury J.M."/>
            <person name="Da Silva C."/>
            <person name="Brinkmann H."/>
            <person name="Mikhaleva J."/>
            <person name="Olsen L.C."/>
            <person name="Jubin C."/>
            <person name="Canestro C."/>
            <person name="Bouquet J.M."/>
            <person name="Danks G."/>
            <person name="Poulain J."/>
            <person name="Campsteijn C."/>
            <person name="Adamski M."/>
            <person name="Cross I."/>
            <person name="Yadetie F."/>
            <person name="Muffato M."/>
            <person name="Louis A."/>
            <person name="Butcher S."/>
            <person name="Tsagkogeorga G."/>
            <person name="Konrad A."/>
            <person name="Singh S."/>
            <person name="Jensen M.F."/>
            <person name="Cong E.H."/>
            <person name="Eikeseth-Otteraa H."/>
            <person name="Noel B."/>
            <person name="Anthouard V."/>
            <person name="Porcel B.M."/>
            <person name="Kachouri-Lafond R."/>
            <person name="Nishino A."/>
            <person name="Ugolini M."/>
            <person name="Chourrout P."/>
            <person name="Nishida H."/>
            <person name="Aasland R."/>
            <person name="Huzurbazar S."/>
            <person name="Westhof E."/>
            <person name="Delsuc F."/>
            <person name="Lehrach H."/>
            <person name="Reinhardt R."/>
            <person name="Weissenbach J."/>
            <person name="Roy S.W."/>
            <person name="Artiguenave F."/>
            <person name="Postlethwait J.H."/>
            <person name="Manak J.R."/>
            <person name="Thompson E.M."/>
            <person name="Jaillon O."/>
            <person name="Du Pasquier L."/>
            <person name="Boudinot P."/>
            <person name="Liberles D.A."/>
            <person name="Volff J.N."/>
            <person name="Philippe H."/>
            <person name="Lenhard B."/>
            <person name="Roest Crollius H."/>
            <person name="Wincker P."/>
            <person name="Chourrout D."/>
        </authorList>
    </citation>
    <scope>NUCLEOTIDE SEQUENCE [LARGE SCALE GENOMIC DNA]</scope>
</reference>
<proteinExistence type="predicted"/>
<dbReference type="InParanoid" id="E4XXC7"/>
<dbReference type="Proteomes" id="UP000001307">
    <property type="component" value="Unassembled WGS sequence"/>
</dbReference>
<accession>E4XXC7</accession>
<feature type="region of interest" description="Disordered" evidence="1">
    <location>
        <begin position="63"/>
        <end position="83"/>
    </location>
</feature>
<dbReference type="EMBL" id="FN653273">
    <property type="protein sequence ID" value="CBY14321.1"/>
    <property type="molecule type" value="Genomic_DNA"/>
</dbReference>
<organism evidence="2">
    <name type="scientific">Oikopleura dioica</name>
    <name type="common">Tunicate</name>
    <dbReference type="NCBI Taxonomy" id="34765"/>
    <lineage>
        <taxon>Eukaryota</taxon>
        <taxon>Metazoa</taxon>
        <taxon>Chordata</taxon>
        <taxon>Tunicata</taxon>
        <taxon>Appendicularia</taxon>
        <taxon>Copelata</taxon>
        <taxon>Oikopleuridae</taxon>
        <taxon>Oikopleura</taxon>
    </lineage>
</organism>
<feature type="compositionally biased region" description="Basic and acidic residues" evidence="1">
    <location>
        <begin position="63"/>
        <end position="76"/>
    </location>
</feature>
<protein>
    <submittedName>
        <fullName evidence="2">Uncharacterized protein</fullName>
    </submittedName>
</protein>
<evidence type="ECO:0000313" key="3">
    <source>
        <dbReference type="Proteomes" id="UP000001307"/>
    </source>
</evidence>
<dbReference type="OrthoDB" id="10072024at2759"/>